<proteinExistence type="inferred from homology"/>
<gene>
    <name evidence="6" type="primary">HSF</name>
    <name evidence="6" type="ORF">EHP00_180</name>
</gene>
<keyword evidence="7" id="KW-1185">Reference proteome</keyword>
<evidence type="ECO:0000259" key="5">
    <source>
        <dbReference type="SMART" id="SM00415"/>
    </source>
</evidence>
<dbReference type="Pfam" id="PF00447">
    <property type="entry name" value="HSF_DNA-bind"/>
    <property type="match status" value="1"/>
</dbReference>
<evidence type="ECO:0000313" key="7">
    <source>
        <dbReference type="Proteomes" id="UP000192758"/>
    </source>
</evidence>
<evidence type="ECO:0000256" key="1">
    <source>
        <dbReference type="ARBA" id="ARBA00004123"/>
    </source>
</evidence>
<keyword evidence="2" id="KW-0238">DNA-binding</keyword>
<accession>A0A1W0E6E9</accession>
<dbReference type="GO" id="GO:0043565">
    <property type="term" value="F:sequence-specific DNA binding"/>
    <property type="evidence" value="ECO:0007669"/>
    <property type="project" value="InterPro"/>
</dbReference>
<name>A0A1W0E6E9_9MICR</name>
<evidence type="ECO:0000256" key="4">
    <source>
        <dbReference type="RuleBase" id="RU004020"/>
    </source>
</evidence>
<organism evidence="6 7">
    <name type="scientific">Ecytonucleospora hepatopenaei</name>
    <dbReference type="NCBI Taxonomy" id="646526"/>
    <lineage>
        <taxon>Eukaryota</taxon>
        <taxon>Fungi</taxon>
        <taxon>Fungi incertae sedis</taxon>
        <taxon>Microsporidia</taxon>
        <taxon>Enterocytozoonidae</taxon>
        <taxon>Ecytonucleospora</taxon>
    </lineage>
</organism>
<dbReference type="InterPro" id="IPR036388">
    <property type="entry name" value="WH-like_DNA-bd_sf"/>
</dbReference>
<dbReference type="OrthoDB" id="60033at2759"/>
<dbReference type="VEuPathDB" id="MicrosporidiaDB:EHP00_180"/>
<comment type="similarity">
    <text evidence="4">Belongs to the HSF family.</text>
</comment>
<dbReference type="InterPro" id="IPR000232">
    <property type="entry name" value="HSF_DNA-bd"/>
</dbReference>
<dbReference type="AlphaFoldDB" id="A0A1W0E6E9"/>
<dbReference type="EMBL" id="MNPJ01000016">
    <property type="protein sequence ID" value="OQS54825.1"/>
    <property type="molecule type" value="Genomic_DNA"/>
</dbReference>
<evidence type="ECO:0000256" key="3">
    <source>
        <dbReference type="ARBA" id="ARBA00023242"/>
    </source>
</evidence>
<sequence length="264" mass="31055">MSRRKEFVIEKHSNGEDIVITDGKEICTNMCKYEKPRKKASFINKLYIEACDASNKDISFDEEGEKVVINNKKEFVKKSMEKISNAKDYSGFVRQLNNYGFTKIKLYDEQNTDKEAYFHQNFSRDAPENLYLIHRGKQKKNETKENIISLVNSMQYLINCNFKLQNKIDYLNERVNVLERKNQSVFEILGYAFKQGINTNLQTYVDNLNNGGFITENSKYSSPNKKDNHLTYHITSDSKQNLQLENNKKNKKSNKKTVFEDFYF</sequence>
<evidence type="ECO:0000313" key="6">
    <source>
        <dbReference type="EMBL" id="OQS54825.1"/>
    </source>
</evidence>
<dbReference type="GO" id="GO:0005634">
    <property type="term" value="C:nucleus"/>
    <property type="evidence" value="ECO:0007669"/>
    <property type="project" value="UniProtKB-SubCell"/>
</dbReference>
<comment type="caution">
    <text evidence="6">The sequence shown here is derived from an EMBL/GenBank/DDBJ whole genome shotgun (WGS) entry which is preliminary data.</text>
</comment>
<dbReference type="Gene3D" id="1.10.10.10">
    <property type="entry name" value="Winged helix-like DNA-binding domain superfamily/Winged helix DNA-binding domain"/>
    <property type="match status" value="1"/>
</dbReference>
<dbReference type="PANTHER" id="PTHR10015">
    <property type="entry name" value="HEAT SHOCK TRANSCRIPTION FACTOR"/>
    <property type="match status" value="1"/>
</dbReference>
<dbReference type="SUPFAM" id="SSF46785">
    <property type="entry name" value="Winged helix' DNA-binding domain"/>
    <property type="match status" value="1"/>
</dbReference>
<dbReference type="Proteomes" id="UP000192758">
    <property type="component" value="Unassembled WGS sequence"/>
</dbReference>
<comment type="subcellular location">
    <subcellularLocation>
        <location evidence="1">Nucleus</location>
    </subcellularLocation>
</comment>
<reference evidence="6 7" key="1">
    <citation type="journal article" date="2017" name="Environ. Microbiol.">
        <title>Decay of the glycolytic pathway and adaptation to intranuclear parasitism within Enterocytozoonidae microsporidia.</title>
        <authorList>
            <person name="Wiredu Boakye D."/>
            <person name="Jaroenlak P."/>
            <person name="Prachumwat A."/>
            <person name="Williams T.A."/>
            <person name="Bateman K.S."/>
            <person name="Itsathitphaisarn O."/>
            <person name="Sritunyalucksana K."/>
            <person name="Paszkiewicz K.H."/>
            <person name="Moore K.A."/>
            <person name="Stentiford G.D."/>
            <person name="Williams B.A."/>
        </authorList>
    </citation>
    <scope>NUCLEOTIDE SEQUENCE [LARGE SCALE GENOMIC DNA]</scope>
    <source>
        <strain evidence="6 7">TH1</strain>
    </source>
</reference>
<dbReference type="STRING" id="646526.A0A1W0E6E9"/>
<evidence type="ECO:0000256" key="2">
    <source>
        <dbReference type="ARBA" id="ARBA00023125"/>
    </source>
</evidence>
<dbReference type="PANTHER" id="PTHR10015:SF206">
    <property type="entry name" value="HSF-TYPE DNA-BINDING DOMAIN-CONTAINING PROTEIN"/>
    <property type="match status" value="1"/>
</dbReference>
<dbReference type="SMART" id="SM00415">
    <property type="entry name" value="HSF"/>
    <property type="match status" value="1"/>
</dbReference>
<feature type="domain" description="HSF-type DNA-binding" evidence="5">
    <location>
        <begin position="38"/>
        <end position="136"/>
    </location>
</feature>
<dbReference type="InterPro" id="IPR036390">
    <property type="entry name" value="WH_DNA-bd_sf"/>
</dbReference>
<dbReference type="GO" id="GO:0003700">
    <property type="term" value="F:DNA-binding transcription factor activity"/>
    <property type="evidence" value="ECO:0007669"/>
    <property type="project" value="InterPro"/>
</dbReference>
<keyword evidence="3" id="KW-0539">Nucleus</keyword>
<protein>
    <submittedName>
        <fullName evidence="6">HSF</fullName>
    </submittedName>
</protein>